<dbReference type="InterPro" id="IPR056264">
    <property type="entry name" value="R2_ABCA1-4-like"/>
</dbReference>
<feature type="domain" description="ABCA1-4-like C-terminal R2 regulatory" evidence="1">
    <location>
        <begin position="2"/>
        <end position="55"/>
    </location>
</feature>
<accession>A0A418DWC5</accession>
<evidence type="ECO:0000313" key="2">
    <source>
        <dbReference type="EMBL" id="RHZ01211.1"/>
    </source>
</evidence>
<dbReference type="Proteomes" id="UP000286510">
    <property type="component" value="Unassembled WGS sequence"/>
</dbReference>
<organism evidence="2 3">
    <name type="scientific">Aphanomyces astaci</name>
    <name type="common">Crayfish plague agent</name>
    <dbReference type="NCBI Taxonomy" id="112090"/>
    <lineage>
        <taxon>Eukaryota</taxon>
        <taxon>Sar</taxon>
        <taxon>Stramenopiles</taxon>
        <taxon>Oomycota</taxon>
        <taxon>Saprolegniomycetes</taxon>
        <taxon>Saprolegniales</taxon>
        <taxon>Verrucalvaceae</taxon>
        <taxon>Aphanomyces</taxon>
    </lineage>
</organism>
<feature type="non-terminal residue" evidence="2">
    <location>
        <position position="1"/>
    </location>
</feature>
<evidence type="ECO:0000259" key="1">
    <source>
        <dbReference type="Pfam" id="PF23321"/>
    </source>
</evidence>
<name>A0A418DWC5_APHAT</name>
<sequence length="111" mass="12429">EAFVTQELPLASLVEHHAEHFRYHVPKSSGHTLTSLFSLMEEGAVGVPIEQYSLSDTTLEEIFNGMAAGQEEEREAVHGVHRHLLNASSIQAVTSYHRTSSMTRLRESDRL</sequence>
<gene>
    <name evidence="2" type="ORF">DYB26_012253</name>
</gene>
<proteinExistence type="predicted"/>
<dbReference type="AlphaFoldDB" id="A0A418DWC5"/>
<protein>
    <recommendedName>
        <fullName evidence="1">ABCA1-4-like C-terminal R2 regulatory domain-containing protein</fullName>
    </recommendedName>
</protein>
<evidence type="ECO:0000313" key="3">
    <source>
        <dbReference type="Proteomes" id="UP000286510"/>
    </source>
</evidence>
<dbReference type="Pfam" id="PF23321">
    <property type="entry name" value="R1_ABCA1"/>
    <property type="match status" value="1"/>
</dbReference>
<dbReference type="EMBL" id="QUTF01018819">
    <property type="protein sequence ID" value="RHZ01211.1"/>
    <property type="molecule type" value="Genomic_DNA"/>
</dbReference>
<reference evidence="2 3" key="1">
    <citation type="submission" date="2018-08" db="EMBL/GenBank/DDBJ databases">
        <title>Aphanomyces genome sequencing and annotation.</title>
        <authorList>
            <person name="Minardi D."/>
            <person name="Oidtmann B."/>
            <person name="Van Der Giezen M."/>
            <person name="Studholme D.J."/>
        </authorList>
    </citation>
    <scope>NUCLEOTIDE SEQUENCE [LARGE SCALE GENOMIC DNA]</scope>
    <source>
        <strain evidence="2 3">FDL457</strain>
    </source>
</reference>
<comment type="caution">
    <text evidence="2">The sequence shown here is derived from an EMBL/GenBank/DDBJ whole genome shotgun (WGS) entry which is preliminary data.</text>
</comment>